<dbReference type="InterPro" id="IPR017871">
    <property type="entry name" value="ABC_transporter-like_CS"/>
</dbReference>
<name>A0ABZ0B244_9BURK</name>
<keyword evidence="6" id="KW-0029">Amino-acid transport</keyword>
<dbReference type="InterPro" id="IPR052156">
    <property type="entry name" value="BCAA_Transport_ATP-bd_LivF"/>
</dbReference>
<sequence>MSTETLLDIQGLETAYGNSQVLFGLDMQLQAGTTSTLLGRNGMGKTTTVRSILGLTPARSGSIRFRGERIEGLSPDRIARMGVALVPEGRQIFPNLTVQENLIAFAARRNASAEPWTLERIYHLFPVLEHRARNMGNQLSGGEQQMLAIGRALMTNPHLLILDEATEGLAPLIREDIWRCLDTLRTQGQSVLVIDKYVQRLIALAGHHTIMERGRAVWSGDSTTLAAQPELWHRYVGI</sequence>
<evidence type="ECO:0000259" key="7">
    <source>
        <dbReference type="PROSITE" id="PS50893"/>
    </source>
</evidence>
<dbReference type="InterPro" id="IPR003593">
    <property type="entry name" value="AAA+_ATPase"/>
</dbReference>
<accession>A0ABZ0B244</accession>
<evidence type="ECO:0000256" key="1">
    <source>
        <dbReference type="ARBA" id="ARBA00005417"/>
    </source>
</evidence>
<dbReference type="Proteomes" id="UP001302257">
    <property type="component" value="Chromosome"/>
</dbReference>
<dbReference type="Pfam" id="PF00005">
    <property type="entry name" value="ABC_tran"/>
    <property type="match status" value="1"/>
</dbReference>
<dbReference type="PANTHER" id="PTHR43820">
    <property type="entry name" value="HIGH-AFFINITY BRANCHED-CHAIN AMINO ACID TRANSPORT ATP-BINDING PROTEIN LIVF"/>
    <property type="match status" value="1"/>
</dbReference>
<keyword evidence="3" id="KW-1003">Cell membrane</keyword>
<dbReference type="SMART" id="SM00382">
    <property type="entry name" value="AAA"/>
    <property type="match status" value="1"/>
</dbReference>
<dbReference type="InterPro" id="IPR003439">
    <property type="entry name" value="ABC_transporter-like_ATP-bd"/>
</dbReference>
<feature type="domain" description="ABC transporter" evidence="7">
    <location>
        <begin position="7"/>
        <end position="238"/>
    </location>
</feature>
<protein>
    <submittedName>
        <fullName evidence="8">ABC transporter ATP-binding protein</fullName>
    </submittedName>
</protein>
<dbReference type="EMBL" id="CP132507">
    <property type="protein sequence ID" value="WNO05770.1"/>
    <property type="molecule type" value="Genomic_DNA"/>
</dbReference>
<evidence type="ECO:0000256" key="2">
    <source>
        <dbReference type="ARBA" id="ARBA00022448"/>
    </source>
</evidence>
<dbReference type="CDD" id="cd03224">
    <property type="entry name" value="ABC_TM1139_LivF_branched"/>
    <property type="match status" value="1"/>
</dbReference>
<evidence type="ECO:0000313" key="8">
    <source>
        <dbReference type="EMBL" id="WNO05770.1"/>
    </source>
</evidence>
<gene>
    <name evidence="8" type="ORF">RAN89_04880</name>
</gene>
<evidence type="ECO:0000256" key="6">
    <source>
        <dbReference type="ARBA" id="ARBA00022970"/>
    </source>
</evidence>
<evidence type="ECO:0000256" key="4">
    <source>
        <dbReference type="ARBA" id="ARBA00022741"/>
    </source>
</evidence>
<keyword evidence="2" id="KW-0813">Transport</keyword>
<keyword evidence="9" id="KW-1185">Reference proteome</keyword>
<reference evidence="8 9" key="1">
    <citation type="submission" date="2023-08" db="EMBL/GenBank/DDBJ databases">
        <title>Rhodoferax potami sp. nov. and Rhodoferax mekongensis sp. nov., isolated from the Mekong River in Thailand.</title>
        <authorList>
            <person name="Kitikhun S."/>
            <person name="Charoenyingcharoen P."/>
            <person name="Siriarchawattana P."/>
            <person name="Likhitrattanapisal S."/>
            <person name="Nilsakha T."/>
            <person name="Chanpet A."/>
            <person name="Rattanawaree P."/>
            <person name="Ingsriswang S."/>
        </authorList>
    </citation>
    <scope>NUCLEOTIDE SEQUENCE [LARGE SCALE GENOMIC DNA]</scope>
    <source>
        <strain evidence="8 9">TBRC 17307</strain>
    </source>
</reference>
<organism evidence="8 9">
    <name type="scientific">Rhodoferax mekongensis</name>
    <dbReference type="NCBI Taxonomy" id="3068341"/>
    <lineage>
        <taxon>Bacteria</taxon>
        <taxon>Pseudomonadati</taxon>
        <taxon>Pseudomonadota</taxon>
        <taxon>Betaproteobacteria</taxon>
        <taxon>Burkholderiales</taxon>
        <taxon>Comamonadaceae</taxon>
        <taxon>Rhodoferax</taxon>
    </lineage>
</organism>
<evidence type="ECO:0000313" key="9">
    <source>
        <dbReference type="Proteomes" id="UP001302257"/>
    </source>
</evidence>
<keyword evidence="4" id="KW-0547">Nucleotide-binding</keyword>
<dbReference type="PANTHER" id="PTHR43820:SF2">
    <property type="entry name" value="ABC TRANSPORTER ATP-BINDING PROTEIN"/>
    <property type="match status" value="1"/>
</dbReference>
<dbReference type="RefSeq" id="WP_313868506.1">
    <property type="nucleotide sequence ID" value="NZ_CP132507.1"/>
</dbReference>
<dbReference type="GO" id="GO:0005524">
    <property type="term" value="F:ATP binding"/>
    <property type="evidence" value="ECO:0007669"/>
    <property type="project" value="UniProtKB-KW"/>
</dbReference>
<dbReference type="PROSITE" id="PS50893">
    <property type="entry name" value="ABC_TRANSPORTER_2"/>
    <property type="match status" value="1"/>
</dbReference>
<proteinExistence type="inferred from homology"/>
<dbReference type="Gene3D" id="3.40.50.300">
    <property type="entry name" value="P-loop containing nucleotide triphosphate hydrolases"/>
    <property type="match status" value="1"/>
</dbReference>
<dbReference type="PROSITE" id="PS00211">
    <property type="entry name" value="ABC_TRANSPORTER_1"/>
    <property type="match status" value="1"/>
</dbReference>
<dbReference type="InterPro" id="IPR027417">
    <property type="entry name" value="P-loop_NTPase"/>
</dbReference>
<keyword evidence="5 8" id="KW-0067">ATP-binding</keyword>
<dbReference type="SUPFAM" id="SSF52540">
    <property type="entry name" value="P-loop containing nucleoside triphosphate hydrolases"/>
    <property type="match status" value="1"/>
</dbReference>
<comment type="similarity">
    <text evidence="1">Belongs to the ABC transporter superfamily.</text>
</comment>
<evidence type="ECO:0000256" key="3">
    <source>
        <dbReference type="ARBA" id="ARBA00022475"/>
    </source>
</evidence>
<evidence type="ECO:0000256" key="5">
    <source>
        <dbReference type="ARBA" id="ARBA00022840"/>
    </source>
</evidence>
<keyword evidence="3" id="KW-0472">Membrane</keyword>